<dbReference type="AlphaFoldDB" id="A0AAE1MKL0"/>
<dbReference type="GO" id="GO:0003677">
    <property type="term" value="F:DNA binding"/>
    <property type="evidence" value="ECO:0007669"/>
    <property type="project" value="UniProtKB-KW"/>
</dbReference>
<evidence type="ECO:0000259" key="4">
    <source>
        <dbReference type="Pfam" id="PF10551"/>
    </source>
</evidence>
<reference evidence="5" key="1">
    <citation type="submission" date="2023-10" db="EMBL/GenBank/DDBJ databases">
        <title>Chromosome-level genome of the transformable northern wattle, Acacia crassicarpa.</title>
        <authorList>
            <person name="Massaro I."/>
            <person name="Sinha N.R."/>
            <person name="Poethig S."/>
            <person name="Leichty A.R."/>
        </authorList>
    </citation>
    <scope>NUCLEOTIDE SEQUENCE</scope>
    <source>
        <strain evidence="5">Acra3RX</strain>
        <tissue evidence="5">Leaf</tissue>
    </source>
</reference>
<keyword evidence="1" id="KW-0815">Transposition</keyword>
<evidence type="ECO:0000256" key="3">
    <source>
        <dbReference type="ARBA" id="ARBA00023172"/>
    </source>
</evidence>
<dbReference type="GO" id="GO:0006313">
    <property type="term" value="P:DNA transposition"/>
    <property type="evidence" value="ECO:0007669"/>
    <property type="project" value="InterPro"/>
</dbReference>
<dbReference type="InterPro" id="IPR018289">
    <property type="entry name" value="MULE_transposase_dom"/>
</dbReference>
<keyword evidence="3" id="KW-0233">DNA recombination</keyword>
<keyword evidence="6" id="KW-1185">Reference proteome</keyword>
<comment type="caution">
    <text evidence="5">The sequence shown here is derived from an EMBL/GenBank/DDBJ whole genome shotgun (WGS) entry which is preliminary data.</text>
</comment>
<dbReference type="EMBL" id="JAWXYG010000007">
    <property type="protein sequence ID" value="KAK4268090.1"/>
    <property type="molecule type" value="Genomic_DNA"/>
</dbReference>
<accession>A0AAE1MKL0</accession>
<dbReference type="PANTHER" id="PTHR31973">
    <property type="entry name" value="POLYPROTEIN, PUTATIVE-RELATED"/>
    <property type="match status" value="1"/>
</dbReference>
<organism evidence="5 6">
    <name type="scientific">Acacia crassicarpa</name>
    <name type="common">northern wattle</name>
    <dbReference type="NCBI Taxonomy" id="499986"/>
    <lineage>
        <taxon>Eukaryota</taxon>
        <taxon>Viridiplantae</taxon>
        <taxon>Streptophyta</taxon>
        <taxon>Embryophyta</taxon>
        <taxon>Tracheophyta</taxon>
        <taxon>Spermatophyta</taxon>
        <taxon>Magnoliopsida</taxon>
        <taxon>eudicotyledons</taxon>
        <taxon>Gunneridae</taxon>
        <taxon>Pentapetalae</taxon>
        <taxon>rosids</taxon>
        <taxon>fabids</taxon>
        <taxon>Fabales</taxon>
        <taxon>Fabaceae</taxon>
        <taxon>Caesalpinioideae</taxon>
        <taxon>mimosoid clade</taxon>
        <taxon>Acacieae</taxon>
        <taxon>Acacia</taxon>
    </lineage>
</organism>
<feature type="domain" description="MULE transposase" evidence="4">
    <location>
        <begin position="64"/>
        <end position="159"/>
    </location>
</feature>
<dbReference type="GO" id="GO:0004803">
    <property type="term" value="F:transposase activity"/>
    <property type="evidence" value="ECO:0007669"/>
    <property type="project" value="InterPro"/>
</dbReference>
<name>A0AAE1MKL0_9FABA</name>
<evidence type="ECO:0000256" key="1">
    <source>
        <dbReference type="ARBA" id="ARBA00022578"/>
    </source>
</evidence>
<sequence>MASIDEYGKLEAYCNELKLSNPGSDASVELSGEALDQGRRVFRRMYICFNASKVGWKLGCRPFIGLDGAFLKGKARGILLTAVGLDANDSMFPLAIALTEKETTVNWTWFIQWLRSSLDLDDGGRVTIMSDMQKGLLQAVSDVLPFAEHRLCARHVYANWSKRWRGNELKKKFFSCAWSTYKEQFNDNLKALEKVNNNVYGGRQ</sequence>
<dbReference type="PANTHER" id="PTHR31973:SF189">
    <property type="entry name" value="TRANSPOSASE, MUDR, PLANT, MULE TRANSPOSASE DOMAIN PROTEIN-RELATED"/>
    <property type="match status" value="1"/>
</dbReference>
<dbReference type="PROSITE" id="PS01007">
    <property type="entry name" value="TRANSPOSASE_MUTATOR"/>
    <property type="match status" value="1"/>
</dbReference>
<proteinExistence type="predicted"/>
<evidence type="ECO:0000313" key="5">
    <source>
        <dbReference type="EMBL" id="KAK4268090.1"/>
    </source>
</evidence>
<gene>
    <name evidence="5" type="ORF">QN277_024794</name>
</gene>
<dbReference type="InterPro" id="IPR001207">
    <property type="entry name" value="Transposase_mutator"/>
</dbReference>
<evidence type="ECO:0000256" key="2">
    <source>
        <dbReference type="ARBA" id="ARBA00023125"/>
    </source>
</evidence>
<keyword evidence="2" id="KW-0238">DNA-binding</keyword>
<protein>
    <recommendedName>
        <fullName evidence="4">MULE transposase domain-containing protein</fullName>
    </recommendedName>
</protein>
<evidence type="ECO:0000313" key="6">
    <source>
        <dbReference type="Proteomes" id="UP001293593"/>
    </source>
</evidence>
<dbReference type="Proteomes" id="UP001293593">
    <property type="component" value="Unassembled WGS sequence"/>
</dbReference>
<dbReference type="Pfam" id="PF10551">
    <property type="entry name" value="MULE"/>
    <property type="match status" value="1"/>
</dbReference>